<dbReference type="Proteomes" id="UP001054837">
    <property type="component" value="Unassembled WGS sequence"/>
</dbReference>
<dbReference type="PANTHER" id="PTHR15382">
    <property type="entry name" value="CTG4A-RELATED"/>
    <property type="match status" value="1"/>
</dbReference>
<feature type="compositionally biased region" description="Basic residues" evidence="3">
    <location>
        <begin position="231"/>
        <end position="244"/>
    </location>
</feature>
<evidence type="ECO:0000256" key="2">
    <source>
        <dbReference type="ARBA" id="ARBA00022729"/>
    </source>
</evidence>
<comment type="similarity">
    <text evidence="1">Belongs to the canopy family.</text>
</comment>
<evidence type="ECO:0000313" key="7">
    <source>
        <dbReference type="Proteomes" id="UP001054837"/>
    </source>
</evidence>
<evidence type="ECO:0000256" key="4">
    <source>
        <dbReference type="SAM" id="SignalP"/>
    </source>
</evidence>
<feature type="signal peptide" evidence="4">
    <location>
        <begin position="1"/>
        <end position="23"/>
    </location>
</feature>
<accession>A0AAV4WZD5</accession>
<evidence type="ECO:0000256" key="1">
    <source>
        <dbReference type="ARBA" id="ARBA00007285"/>
    </source>
</evidence>
<reference evidence="6 7" key="1">
    <citation type="submission" date="2021-06" db="EMBL/GenBank/DDBJ databases">
        <title>Caerostris darwini draft genome.</title>
        <authorList>
            <person name="Kono N."/>
            <person name="Arakawa K."/>
        </authorList>
    </citation>
    <scope>NUCLEOTIDE SEQUENCE [LARGE SCALE GENOMIC DNA]</scope>
</reference>
<feature type="domain" description="DUF3456" evidence="5">
    <location>
        <begin position="45"/>
        <end position="194"/>
    </location>
</feature>
<name>A0AAV4WZD5_9ARAC</name>
<dbReference type="Pfam" id="PF11938">
    <property type="entry name" value="DUF3456"/>
    <property type="match status" value="1"/>
</dbReference>
<evidence type="ECO:0000313" key="6">
    <source>
        <dbReference type="EMBL" id="GIY87196.1"/>
    </source>
</evidence>
<dbReference type="EMBL" id="BPLQ01015311">
    <property type="protein sequence ID" value="GIY87196.1"/>
    <property type="molecule type" value="Genomic_DNA"/>
</dbReference>
<feature type="compositionally biased region" description="Basic and acidic residues" evidence="3">
    <location>
        <begin position="245"/>
        <end position="259"/>
    </location>
</feature>
<organism evidence="6 7">
    <name type="scientific">Caerostris darwini</name>
    <dbReference type="NCBI Taxonomy" id="1538125"/>
    <lineage>
        <taxon>Eukaryota</taxon>
        <taxon>Metazoa</taxon>
        <taxon>Ecdysozoa</taxon>
        <taxon>Arthropoda</taxon>
        <taxon>Chelicerata</taxon>
        <taxon>Arachnida</taxon>
        <taxon>Araneae</taxon>
        <taxon>Araneomorphae</taxon>
        <taxon>Entelegynae</taxon>
        <taxon>Araneoidea</taxon>
        <taxon>Araneidae</taxon>
        <taxon>Caerostris</taxon>
    </lineage>
</organism>
<keyword evidence="2 4" id="KW-0732">Signal</keyword>
<feature type="compositionally biased region" description="Basic and acidic residues" evidence="3">
    <location>
        <begin position="214"/>
        <end position="230"/>
    </location>
</feature>
<dbReference type="PANTHER" id="PTHR15382:SF8">
    <property type="entry name" value="CANOPY B"/>
    <property type="match status" value="1"/>
</dbReference>
<proteinExistence type="inferred from homology"/>
<evidence type="ECO:0000256" key="3">
    <source>
        <dbReference type="SAM" id="MobiDB-lite"/>
    </source>
</evidence>
<dbReference type="AlphaFoldDB" id="A0AAV4WZD5"/>
<protein>
    <submittedName>
        <fullName evidence="6">Protein canopy homolog 3</fullName>
    </submittedName>
</protein>
<feature type="region of interest" description="Disordered" evidence="3">
    <location>
        <begin position="205"/>
        <end position="259"/>
    </location>
</feature>
<dbReference type="InterPro" id="IPR021852">
    <property type="entry name" value="DUF3456"/>
</dbReference>
<sequence>MKNLNRIFFWIFSIFYICHLSYGNEDEDESETPEEEMYGVKYARNCEVCKYLVVELENRLSETGKTHEVIEIGYQLDPATRKKTKYAKSELRLLESLEGICDRLLDYNIHKERKDSTRFAKGMSTTFKVLHDLVNKGVKVELGIPEELWDKPSAEVTNLKMQCENLLEKHEADIEDWYFKHQDIPLKQFLCIDKALDKGDTGCLDETFVAPPPKKGEKEDSNGTKGESKKAKSKKKSQKPAKKSVKYDLSPKGDTKDEL</sequence>
<comment type="caution">
    <text evidence="6">The sequence shown here is derived from an EMBL/GenBank/DDBJ whole genome shotgun (WGS) entry which is preliminary data.</text>
</comment>
<keyword evidence="7" id="KW-1185">Reference proteome</keyword>
<evidence type="ECO:0000259" key="5">
    <source>
        <dbReference type="Pfam" id="PF11938"/>
    </source>
</evidence>
<feature type="chain" id="PRO_5043371790" evidence="4">
    <location>
        <begin position="24"/>
        <end position="259"/>
    </location>
</feature>
<gene>
    <name evidence="6" type="primary">CNPY3</name>
    <name evidence="6" type="ORF">CDAR_68801</name>
</gene>